<accession>T1DDS8</accession>
<evidence type="ECO:0000313" key="2">
    <source>
        <dbReference type="EMBL" id="EQD80180.1"/>
    </source>
</evidence>
<dbReference type="AlphaFoldDB" id="T1DDS8"/>
<feature type="non-terminal residue" evidence="2">
    <location>
        <position position="155"/>
    </location>
</feature>
<dbReference type="EMBL" id="AUZX01000883">
    <property type="protein sequence ID" value="EQD80180.1"/>
    <property type="molecule type" value="Genomic_DNA"/>
</dbReference>
<sequence>PTVRNQVNALRWFARFLEHHHRGAIDASVINRDLIESYLSWVSTGTLVAHTRVRYLIYLRAFFDHCRRYGWLPELVATATLYAEDLPRTDRPLPRFISEFVMAKLESEANLARLPDLSTRHLVVLLIETGLRCSDACALVFQPDHRRQRRLAVPA</sequence>
<name>T1DDS8_9ZZZZ</name>
<dbReference type="GO" id="GO:0003677">
    <property type="term" value="F:DNA binding"/>
    <property type="evidence" value="ECO:0007669"/>
    <property type="project" value="UniProtKB-KW"/>
</dbReference>
<reference evidence="2" key="1">
    <citation type="submission" date="2013-08" db="EMBL/GenBank/DDBJ databases">
        <authorList>
            <person name="Mendez C."/>
            <person name="Richter M."/>
            <person name="Ferrer M."/>
            <person name="Sanchez J."/>
        </authorList>
    </citation>
    <scope>NUCLEOTIDE SEQUENCE</scope>
</reference>
<evidence type="ECO:0000256" key="1">
    <source>
        <dbReference type="ARBA" id="ARBA00023125"/>
    </source>
</evidence>
<organism evidence="2">
    <name type="scientific">mine drainage metagenome</name>
    <dbReference type="NCBI Taxonomy" id="410659"/>
    <lineage>
        <taxon>unclassified sequences</taxon>
        <taxon>metagenomes</taxon>
        <taxon>ecological metagenomes</taxon>
    </lineage>
</organism>
<comment type="caution">
    <text evidence="2">The sequence shown here is derived from an EMBL/GenBank/DDBJ whole genome shotgun (WGS) entry which is preliminary data.</text>
</comment>
<reference evidence="2" key="2">
    <citation type="journal article" date="2014" name="ISME J.">
        <title>Microbial stratification in low pH oxic and suboxic macroscopic growths along an acid mine drainage.</title>
        <authorList>
            <person name="Mendez-Garcia C."/>
            <person name="Mesa V."/>
            <person name="Sprenger R.R."/>
            <person name="Richter M."/>
            <person name="Diez M.S."/>
            <person name="Solano J."/>
            <person name="Bargiela R."/>
            <person name="Golyshina O.V."/>
            <person name="Manteca A."/>
            <person name="Ramos J.L."/>
            <person name="Gallego J.R."/>
            <person name="Llorente I."/>
            <person name="Martins Dos Santos V.A."/>
            <person name="Jensen O.N."/>
            <person name="Pelaez A.I."/>
            <person name="Sanchez J."/>
            <person name="Ferrer M."/>
        </authorList>
    </citation>
    <scope>NUCLEOTIDE SEQUENCE</scope>
</reference>
<gene>
    <name evidence="2" type="ORF">B1A_01160</name>
</gene>
<protein>
    <submittedName>
        <fullName evidence="2">Transposase B</fullName>
    </submittedName>
</protein>
<dbReference type="InterPro" id="IPR011010">
    <property type="entry name" value="DNA_brk_join_enz"/>
</dbReference>
<dbReference type="InterPro" id="IPR010998">
    <property type="entry name" value="Integrase_recombinase_N"/>
</dbReference>
<feature type="non-terminal residue" evidence="2">
    <location>
        <position position="1"/>
    </location>
</feature>
<keyword evidence="1" id="KW-0238">DNA-binding</keyword>
<proteinExistence type="predicted"/>
<dbReference type="Gene3D" id="1.10.150.130">
    <property type="match status" value="1"/>
</dbReference>
<dbReference type="SUPFAM" id="SSF56349">
    <property type="entry name" value="DNA breaking-rejoining enzymes"/>
    <property type="match status" value="1"/>
</dbReference>